<dbReference type="SUPFAM" id="SSF53448">
    <property type="entry name" value="Nucleotide-diphospho-sugar transferases"/>
    <property type="match status" value="1"/>
</dbReference>
<comment type="caution">
    <text evidence="5">The sequence shown here is derived from an EMBL/GenBank/DDBJ whole genome shotgun (WGS) entry which is preliminary data.</text>
</comment>
<dbReference type="InterPro" id="IPR001173">
    <property type="entry name" value="Glyco_trans_2-like"/>
</dbReference>
<evidence type="ECO:0000313" key="5">
    <source>
        <dbReference type="EMBL" id="GAA4310965.1"/>
    </source>
</evidence>
<accession>A0ABP8FTY9</accession>
<comment type="similarity">
    <text evidence="1">Belongs to the glycosyltransferase 2 family.</text>
</comment>
<evidence type="ECO:0000259" key="4">
    <source>
        <dbReference type="Pfam" id="PF00535"/>
    </source>
</evidence>
<keyword evidence="3" id="KW-0808">Transferase</keyword>
<organism evidence="5 6">
    <name type="scientific">Mucilaginibacter gynuensis</name>
    <dbReference type="NCBI Taxonomy" id="1302236"/>
    <lineage>
        <taxon>Bacteria</taxon>
        <taxon>Pseudomonadati</taxon>
        <taxon>Bacteroidota</taxon>
        <taxon>Sphingobacteriia</taxon>
        <taxon>Sphingobacteriales</taxon>
        <taxon>Sphingobacteriaceae</taxon>
        <taxon>Mucilaginibacter</taxon>
    </lineage>
</organism>
<evidence type="ECO:0000256" key="2">
    <source>
        <dbReference type="ARBA" id="ARBA00022676"/>
    </source>
</evidence>
<evidence type="ECO:0000313" key="6">
    <source>
        <dbReference type="Proteomes" id="UP001500582"/>
    </source>
</evidence>
<dbReference type="Pfam" id="PF00535">
    <property type="entry name" value="Glycos_transf_2"/>
    <property type="match status" value="1"/>
</dbReference>
<dbReference type="PANTHER" id="PTHR43179">
    <property type="entry name" value="RHAMNOSYLTRANSFERASE WBBL"/>
    <property type="match status" value="1"/>
</dbReference>
<dbReference type="EMBL" id="BAABFT010000001">
    <property type="protein sequence ID" value="GAA4310965.1"/>
    <property type="molecule type" value="Genomic_DNA"/>
</dbReference>
<feature type="domain" description="Glycosyltransferase 2-like" evidence="4">
    <location>
        <begin position="9"/>
        <end position="123"/>
    </location>
</feature>
<evidence type="ECO:0000256" key="3">
    <source>
        <dbReference type="ARBA" id="ARBA00022679"/>
    </source>
</evidence>
<dbReference type="InterPro" id="IPR029044">
    <property type="entry name" value="Nucleotide-diphossugar_trans"/>
</dbReference>
<keyword evidence="2" id="KW-0328">Glycosyltransferase</keyword>
<name>A0ABP8FTY9_9SPHI</name>
<dbReference type="RefSeq" id="WP_345209487.1">
    <property type="nucleotide sequence ID" value="NZ_BAABFT010000001.1"/>
</dbReference>
<evidence type="ECO:0000256" key="1">
    <source>
        <dbReference type="ARBA" id="ARBA00006739"/>
    </source>
</evidence>
<sequence>MSNTPKVAVVILNWNGMKYLQQFLPSVLASTWPNLDIVMGDNASTDGSVAMVKSLYPSIKIIENADNYGFTGGYNRVLEQVEADYFILLNSDVEVQPGWIEPVIAMMEADPQVAAAAPKIRSYAQKDSFEHAGAAGGFIDSFGYPFCRGRMFYQIEQDHGQYDQSGEVFWASGASLFIKKHCWDEAGGFDDRFFAHMEEIDLCWRLKNLGYKIMYCAESTIFHVGGGTLNTENPFKTYLNFRNNLLLLKKNLPFGRATFVIGMRFMLDLMALLRFLSEGKRKDAWAVSRAHQNFVRNLFKRSPQVCRSGKPHIKKLADGTSHENGHAKPDNHRSLTGMFNGSIVAEFFVRKKTKFTDLPAERFFK</sequence>
<protein>
    <submittedName>
        <fullName evidence="5">Glycosyltransferase family 2 protein</fullName>
    </submittedName>
</protein>
<reference evidence="6" key="1">
    <citation type="journal article" date="2019" name="Int. J. Syst. Evol. Microbiol.">
        <title>The Global Catalogue of Microorganisms (GCM) 10K type strain sequencing project: providing services to taxonomists for standard genome sequencing and annotation.</title>
        <authorList>
            <consortium name="The Broad Institute Genomics Platform"/>
            <consortium name="The Broad Institute Genome Sequencing Center for Infectious Disease"/>
            <person name="Wu L."/>
            <person name="Ma J."/>
        </authorList>
    </citation>
    <scope>NUCLEOTIDE SEQUENCE [LARGE SCALE GENOMIC DNA]</scope>
    <source>
        <strain evidence="6">JCM 17705</strain>
    </source>
</reference>
<dbReference type="Proteomes" id="UP001500582">
    <property type="component" value="Unassembled WGS sequence"/>
</dbReference>
<keyword evidence="6" id="KW-1185">Reference proteome</keyword>
<dbReference type="CDD" id="cd04186">
    <property type="entry name" value="GT_2_like_c"/>
    <property type="match status" value="1"/>
</dbReference>
<dbReference type="PANTHER" id="PTHR43179:SF12">
    <property type="entry name" value="GALACTOFURANOSYLTRANSFERASE GLFT2"/>
    <property type="match status" value="1"/>
</dbReference>
<dbReference type="Gene3D" id="3.90.550.10">
    <property type="entry name" value="Spore Coat Polysaccharide Biosynthesis Protein SpsA, Chain A"/>
    <property type="match status" value="1"/>
</dbReference>
<gene>
    <name evidence="5" type="ORF">GCM10023149_05820</name>
</gene>
<proteinExistence type="inferred from homology"/>